<proteinExistence type="predicted"/>
<accession>A0A836CCP6</accession>
<feature type="compositionally biased region" description="Basic residues" evidence="1">
    <location>
        <begin position="49"/>
        <end position="64"/>
    </location>
</feature>
<dbReference type="GO" id="GO:0070042">
    <property type="term" value="F:rRNA (uridine-N3-)-methyltransferase activity"/>
    <property type="evidence" value="ECO:0007669"/>
    <property type="project" value="InterPro"/>
</dbReference>
<dbReference type="AlphaFoldDB" id="A0A836CCP6"/>
<keyword evidence="4" id="KW-1185">Reference proteome</keyword>
<dbReference type="PANTHER" id="PTHR11538:SF26">
    <property type="entry name" value="FERREDOXIN-FOLD ANTICODON-BINDING DOMAIN-CONTAINING PROTEIN 1"/>
    <property type="match status" value="1"/>
</dbReference>
<evidence type="ECO:0000313" key="3">
    <source>
        <dbReference type="EMBL" id="KAG5180879.1"/>
    </source>
</evidence>
<name>A0A836CCP6_9STRA</name>
<comment type="caution">
    <text evidence="3">The sequence shown here is derived from an EMBL/GenBank/DDBJ whole genome shotgun (WGS) entry which is preliminary data.</text>
</comment>
<reference evidence="3" key="1">
    <citation type="submission" date="2021-02" db="EMBL/GenBank/DDBJ databases">
        <title>First Annotated Genome of the Yellow-green Alga Tribonema minus.</title>
        <authorList>
            <person name="Mahan K.M."/>
        </authorList>
    </citation>
    <scope>NUCLEOTIDE SEQUENCE</scope>
    <source>
        <strain evidence="3">UTEX B ZZ1240</strain>
    </source>
</reference>
<dbReference type="GO" id="GO:0070475">
    <property type="term" value="P:rRNA base methylation"/>
    <property type="evidence" value="ECO:0007669"/>
    <property type="project" value="InterPro"/>
</dbReference>
<organism evidence="3 4">
    <name type="scientific">Tribonema minus</name>
    <dbReference type="NCBI Taxonomy" id="303371"/>
    <lineage>
        <taxon>Eukaryota</taxon>
        <taxon>Sar</taxon>
        <taxon>Stramenopiles</taxon>
        <taxon>Ochrophyta</taxon>
        <taxon>PX clade</taxon>
        <taxon>Xanthophyceae</taxon>
        <taxon>Tribonematales</taxon>
        <taxon>Tribonemataceae</taxon>
        <taxon>Tribonema</taxon>
    </lineage>
</organism>
<feature type="non-terminal residue" evidence="3">
    <location>
        <position position="1"/>
    </location>
</feature>
<sequence>GGQQKGSGKGWKTQGGKGGAPKTQTAKPWGGNRRFHDIKGGSGSGGTAAKRKGRGKAPVKKKHQSALAPAVRKVPKTVSYAANSTILVCGDGDFSFTRGLLKHRRSGAGVVATSLDSHDVVLSKYPDALEWLDRLADAKVLHGVDATRLEQAVRPQQLFDRVVFNFPHTGEQRVHLNRNLLRNFFRSARGYVKCAPDGGEVHVTLKEGPPYNGWEIKEAAAAAGMLPIRTLAFDPNQFPGYRHQVS</sequence>
<protein>
    <recommendedName>
        <fullName evidence="2">25S rRNA (uridine-N(3))-methyltransferase BMT5-like domain-containing protein</fullName>
    </recommendedName>
</protein>
<dbReference type="OrthoDB" id="273345at2759"/>
<feature type="region of interest" description="Disordered" evidence="1">
    <location>
        <begin position="1"/>
        <end position="68"/>
    </location>
</feature>
<feature type="domain" description="25S rRNA (uridine-N(3))-methyltransferase BMT5-like" evidence="2">
    <location>
        <begin position="87"/>
        <end position="244"/>
    </location>
</feature>
<dbReference type="InterPro" id="IPR019446">
    <property type="entry name" value="BMT5-like"/>
</dbReference>
<dbReference type="GO" id="GO:0005737">
    <property type="term" value="C:cytoplasm"/>
    <property type="evidence" value="ECO:0007669"/>
    <property type="project" value="TreeGrafter"/>
</dbReference>
<evidence type="ECO:0000256" key="1">
    <source>
        <dbReference type="SAM" id="MobiDB-lite"/>
    </source>
</evidence>
<evidence type="ECO:0000259" key="2">
    <source>
        <dbReference type="Pfam" id="PF10354"/>
    </source>
</evidence>
<dbReference type="Proteomes" id="UP000664859">
    <property type="component" value="Unassembled WGS sequence"/>
</dbReference>
<dbReference type="Pfam" id="PF10354">
    <property type="entry name" value="BMT5-like"/>
    <property type="match status" value="1"/>
</dbReference>
<gene>
    <name evidence="3" type="ORF">JKP88DRAFT_323304</name>
</gene>
<feature type="compositionally biased region" description="Gly residues" evidence="1">
    <location>
        <begin position="1"/>
        <end position="19"/>
    </location>
</feature>
<feature type="non-terminal residue" evidence="3">
    <location>
        <position position="246"/>
    </location>
</feature>
<dbReference type="EMBL" id="JAFCMP010000357">
    <property type="protein sequence ID" value="KAG5180879.1"/>
    <property type="molecule type" value="Genomic_DNA"/>
</dbReference>
<dbReference type="PANTHER" id="PTHR11538">
    <property type="entry name" value="PHENYLALANYL-TRNA SYNTHETASE"/>
    <property type="match status" value="1"/>
</dbReference>
<evidence type="ECO:0000313" key="4">
    <source>
        <dbReference type="Proteomes" id="UP000664859"/>
    </source>
</evidence>